<dbReference type="NCBIfam" id="TIGR02937">
    <property type="entry name" value="sigma70-ECF"/>
    <property type="match status" value="1"/>
</dbReference>
<sequence length="170" mass="19091">MTSWKHQLARLFAMHRGHVEQIAFRKVHDREAAADIVQTAFAKLLAAEGRQSEEESTKILFATVRNESLNYLSGRSRRSRIMSALTTEQLYHGSPSSQDAVEGTQAMTALEAALAELPERTRTIFIRRRLHGENNADIAADLGISVRAVEKHLVRAMEHCRSAIDDYFSA</sequence>
<dbReference type="eggNOG" id="COG1595">
    <property type="taxonomic scope" value="Bacteria"/>
</dbReference>
<dbReference type="GO" id="GO:0016987">
    <property type="term" value="F:sigma factor activity"/>
    <property type="evidence" value="ECO:0007669"/>
    <property type="project" value="UniProtKB-KW"/>
</dbReference>
<evidence type="ECO:0000256" key="4">
    <source>
        <dbReference type="ARBA" id="ARBA00023163"/>
    </source>
</evidence>
<dbReference type="PANTHER" id="PTHR43133">
    <property type="entry name" value="RNA POLYMERASE ECF-TYPE SIGMA FACTO"/>
    <property type="match status" value="1"/>
</dbReference>
<reference evidence="7 8" key="1">
    <citation type="submission" date="2017-03" db="EMBL/GenBank/DDBJ databases">
        <title>Foreign affairs: Plasmid Transfer between Roseobacters and Rhizobia.</title>
        <authorList>
            <person name="Bartling P."/>
            <person name="Bunk B."/>
            <person name="Overmann J."/>
            <person name="Brinkmann H."/>
            <person name="Petersen J."/>
        </authorList>
    </citation>
    <scope>NUCLEOTIDE SEQUENCE [LARGE SCALE GENOMIC DNA]</scope>
    <source>
        <strain evidence="7 8">MACL11</strain>
    </source>
</reference>
<dbReference type="SUPFAM" id="SSF88659">
    <property type="entry name" value="Sigma3 and sigma4 domains of RNA polymerase sigma factors"/>
    <property type="match status" value="1"/>
</dbReference>
<name>A0A1U9Z3F3_9HYPH</name>
<evidence type="ECO:0000259" key="5">
    <source>
        <dbReference type="Pfam" id="PF04542"/>
    </source>
</evidence>
<dbReference type="STRING" id="1122214.Mame_02871"/>
<comment type="similarity">
    <text evidence="1">Belongs to the sigma-70 factor family. ECF subfamily.</text>
</comment>
<keyword evidence="2" id="KW-0805">Transcription regulation</keyword>
<evidence type="ECO:0000313" key="7">
    <source>
        <dbReference type="EMBL" id="AQZ52194.1"/>
    </source>
</evidence>
<evidence type="ECO:0000313" key="8">
    <source>
        <dbReference type="Proteomes" id="UP000191135"/>
    </source>
</evidence>
<dbReference type="Gene3D" id="1.10.1740.10">
    <property type="match status" value="1"/>
</dbReference>
<dbReference type="GO" id="GO:0003677">
    <property type="term" value="F:DNA binding"/>
    <property type="evidence" value="ECO:0007669"/>
    <property type="project" value="InterPro"/>
</dbReference>
<dbReference type="PANTHER" id="PTHR43133:SF63">
    <property type="entry name" value="RNA POLYMERASE SIGMA FACTOR FECI-RELATED"/>
    <property type="match status" value="1"/>
</dbReference>
<feature type="domain" description="RNA polymerase sigma factor 70 region 4 type 2" evidence="6">
    <location>
        <begin position="109"/>
        <end position="160"/>
    </location>
</feature>
<dbReference type="Pfam" id="PF08281">
    <property type="entry name" value="Sigma70_r4_2"/>
    <property type="match status" value="1"/>
</dbReference>
<dbReference type="GO" id="GO:0006352">
    <property type="term" value="P:DNA-templated transcription initiation"/>
    <property type="evidence" value="ECO:0007669"/>
    <property type="project" value="InterPro"/>
</dbReference>
<gene>
    <name evidence="7" type="primary">fecI_2</name>
    <name evidence="7" type="ORF">Mame_02871</name>
</gene>
<evidence type="ECO:0000256" key="3">
    <source>
        <dbReference type="ARBA" id="ARBA00023082"/>
    </source>
</evidence>
<dbReference type="Gene3D" id="1.10.10.10">
    <property type="entry name" value="Winged helix-like DNA-binding domain superfamily/Winged helix DNA-binding domain"/>
    <property type="match status" value="1"/>
</dbReference>
<accession>A0A1U9Z3F3</accession>
<evidence type="ECO:0000256" key="1">
    <source>
        <dbReference type="ARBA" id="ARBA00010641"/>
    </source>
</evidence>
<keyword evidence="3" id="KW-0731">Sigma factor</keyword>
<protein>
    <submittedName>
        <fullName evidence="7">Putative RNA polymerase sigma factor FecI</fullName>
    </submittedName>
</protein>
<organism evidence="7 8">
    <name type="scientific">Martelella mediterranea DSM 17316</name>
    <dbReference type="NCBI Taxonomy" id="1122214"/>
    <lineage>
        <taxon>Bacteria</taxon>
        <taxon>Pseudomonadati</taxon>
        <taxon>Pseudomonadota</taxon>
        <taxon>Alphaproteobacteria</taxon>
        <taxon>Hyphomicrobiales</taxon>
        <taxon>Aurantimonadaceae</taxon>
        <taxon>Martelella</taxon>
    </lineage>
</organism>
<keyword evidence="8" id="KW-1185">Reference proteome</keyword>
<dbReference type="InterPro" id="IPR013249">
    <property type="entry name" value="RNA_pol_sigma70_r4_t2"/>
</dbReference>
<dbReference type="SUPFAM" id="SSF88946">
    <property type="entry name" value="Sigma2 domain of RNA polymerase sigma factors"/>
    <property type="match status" value="1"/>
</dbReference>
<dbReference type="KEGG" id="mmed:Mame_02871"/>
<dbReference type="InterPro" id="IPR036388">
    <property type="entry name" value="WH-like_DNA-bd_sf"/>
</dbReference>
<dbReference type="Pfam" id="PF04542">
    <property type="entry name" value="Sigma70_r2"/>
    <property type="match status" value="1"/>
</dbReference>
<keyword evidence="4" id="KW-0804">Transcription</keyword>
<evidence type="ECO:0000256" key="2">
    <source>
        <dbReference type="ARBA" id="ARBA00023015"/>
    </source>
</evidence>
<proteinExistence type="inferred from homology"/>
<dbReference type="InterPro" id="IPR007627">
    <property type="entry name" value="RNA_pol_sigma70_r2"/>
</dbReference>
<evidence type="ECO:0000259" key="6">
    <source>
        <dbReference type="Pfam" id="PF08281"/>
    </source>
</evidence>
<dbReference type="InterPro" id="IPR013324">
    <property type="entry name" value="RNA_pol_sigma_r3/r4-like"/>
</dbReference>
<dbReference type="InterPro" id="IPR014284">
    <property type="entry name" value="RNA_pol_sigma-70_dom"/>
</dbReference>
<dbReference type="Proteomes" id="UP000191135">
    <property type="component" value="Chromosome"/>
</dbReference>
<feature type="domain" description="RNA polymerase sigma-70 region 2" evidence="5">
    <location>
        <begin position="11"/>
        <end position="77"/>
    </location>
</feature>
<dbReference type="EMBL" id="CP020330">
    <property type="protein sequence ID" value="AQZ52194.1"/>
    <property type="molecule type" value="Genomic_DNA"/>
</dbReference>
<dbReference type="AlphaFoldDB" id="A0A1U9Z3F3"/>
<dbReference type="InterPro" id="IPR039425">
    <property type="entry name" value="RNA_pol_sigma-70-like"/>
</dbReference>
<dbReference type="InterPro" id="IPR013325">
    <property type="entry name" value="RNA_pol_sigma_r2"/>
</dbReference>